<reference evidence="1 2" key="1">
    <citation type="submission" date="2018-12" db="EMBL/GenBank/DDBJ databases">
        <title>The whole draft genome of Streptomyce luteoverticillatus CGMCC 15060.</title>
        <authorList>
            <person name="Feng Z."/>
            <person name="Chen G."/>
            <person name="Zhang J."/>
            <person name="Zhu H."/>
            <person name="Yu X."/>
            <person name="Zhang W."/>
            <person name="Zhang X."/>
        </authorList>
    </citation>
    <scope>NUCLEOTIDE SEQUENCE [LARGE SCALE GENOMIC DNA]</scope>
    <source>
        <strain evidence="1 2">CGMCC 15060</strain>
    </source>
</reference>
<organism evidence="1 2">
    <name type="scientific">Streptomyces luteoverticillatus</name>
    <name type="common">Streptoverticillium luteoverticillatus</name>
    <dbReference type="NCBI Taxonomy" id="66425"/>
    <lineage>
        <taxon>Bacteria</taxon>
        <taxon>Bacillati</taxon>
        <taxon>Actinomycetota</taxon>
        <taxon>Actinomycetes</taxon>
        <taxon>Kitasatosporales</taxon>
        <taxon>Streptomycetaceae</taxon>
        <taxon>Streptomyces</taxon>
    </lineage>
</organism>
<dbReference type="RefSeq" id="WP_126917537.1">
    <property type="nucleotide sequence ID" value="NZ_CP034587.1"/>
</dbReference>
<proteinExistence type="predicted"/>
<dbReference type="OrthoDB" id="3280727at2"/>
<keyword evidence="2" id="KW-1185">Reference proteome</keyword>
<sequence length="370" mass="39258">MFVFVCARCEAELTTPLSQVALPVHAHQSYGNGAQLPVLMESGTFAVDPEPWGRPWRLWDEIDPAEAEARGIYAPVHALSDGASGTIVVAPGDIRGTHLIPEKSGSGGCCGLDGSGGPNMACSACGLAVASRIDDCSLWQAVWLVPDAVRRVPVGGTAAAPLSWDELIEEGKSSPPFEPIITRGASRLGPSHYWSWSPRWEAAAGQALAHLVAASEGRPVTVPDGLITEIFQRALDTLLPAGPPRRRAVLAGPGRPAPETGADILLVPVHPQTGQVWTPVGPAAPAYPVPLPLGVWAWMAFAPPHLPVPSSGGIPRDVLRDDPLPPRPAYLFQADSSTFQHTLVRLPAARSPWLRNILENLPHHRSAGLF</sequence>
<gene>
    <name evidence="1" type="ORF">EKH77_31210</name>
</gene>
<name>A0A3Q9FYT8_STRLT</name>
<dbReference type="EMBL" id="CP034587">
    <property type="protein sequence ID" value="AZQ75035.1"/>
    <property type="molecule type" value="Genomic_DNA"/>
</dbReference>
<dbReference type="AlphaFoldDB" id="A0A3Q9FYT8"/>
<evidence type="ECO:0000313" key="1">
    <source>
        <dbReference type="EMBL" id="AZQ75035.1"/>
    </source>
</evidence>
<protein>
    <submittedName>
        <fullName evidence="1">Uncharacterized protein</fullName>
    </submittedName>
</protein>
<accession>A0A3Q9FYT8</accession>
<dbReference type="Proteomes" id="UP000267900">
    <property type="component" value="Chromosome"/>
</dbReference>
<evidence type="ECO:0000313" key="2">
    <source>
        <dbReference type="Proteomes" id="UP000267900"/>
    </source>
</evidence>